<keyword evidence="2 4" id="KW-0808">Transferase</keyword>
<dbReference type="AlphaFoldDB" id="A0A2T4JXL3"/>
<dbReference type="OrthoDB" id="5672604at2"/>
<dbReference type="Pfam" id="PF01501">
    <property type="entry name" value="Glyco_transf_8"/>
    <property type="match status" value="1"/>
</dbReference>
<keyword evidence="1" id="KW-0328">Glycosyltransferase</keyword>
<sequence length="320" mass="36519">MAVTVQSSRPATSRQAVVFCCNEAYLPFALHAASQIAALSPERSFDICLCCSEAWLEVPETLQPLDLRICRIDVDGVFDGLRLDANRTHDVYLRIALPTALAEDYDRILYLDSDIFVQGGDFAALLAVDLGNHAIGAVRDNIQWRTPDRKPEQFKRLGIATAPYFNAGVLLMDVPRYNELDLLGRCVELGRREAAQMIRHDQNLYNAVLKGDWAELSPMWNWQYSWAARLFEAMRSPHIVHFIGTLKPWSDRHGEFSPRFARSFDAFLARHFPDRARKPVSSGLLPDHRQMRRMLIKHFLSAGKLSRYLAQFPSDMTVRK</sequence>
<dbReference type="InterPro" id="IPR050748">
    <property type="entry name" value="Glycosyltrans_8_dom-fam"/>
</dbReference>
<dbReference type="PANTHER" id="PTHR13778">
    <property type="entry name" value="GLYCOSYLTRANSFERASE 8 DOMAIN-CONTAINING PROTEIN"/>
    <property type="match status" value="1"/>
</dbReference>
<dbReference type="InterPro" id="IPR002495">
    <property type="entry name" value="Glyco_trans_8"/>
</dbReference>
<dbReference type="CDD" id="cd04194">
    <property type="entry name" value="GT8_A4GalT_like"/>
    <property type="match status" value="1"/>
</dbReference>
<evidence type="ECO:0000313" key="4">
    <source>
        <dbReference type="EMBL" id="PTE22658.1"/>
    </source>
</evidence>
<gene>
    <name evidence="4" type="ORF">C5F48_05870</name>
</gene>
<keyword evidence="3" id="KW-0479">Metal-binding</keyword>
<evidence type="ECO:0000313" key="5">
    <source>
        <dbReference type="Proteomes" id="UP000241010"/>
    </source>
</evidence>
<comment type="caution">
    <text evidence="4">The sequence shown here is derived from an EMBL/GenBank/DDBJ whole genome shotgun (WGS) entry which is preliminary data.</text>
</comment>
<dbReference type="GO" id="GO:0016757">
    <property type="term" value="F:glycosyltransferase activity"/>
    <property type="evidence" value="ECO:0007669"/>
    <property type="project" value="UniProtKB-KW"/>
</dbReference>
<dbReference type="SUPFAM" id="SSF53448">
    <property type="entry name" value="Nucleotide-diphospho-sugar transferases"/>
    <property type="match status" value="1"/>
</dbReference>
<evidence type="ECO:0000256" key="2">
    <source>
        <dbReference type="ARBA" id="ARBA00022679"/>
    </source>
</evidence>
<name>A0A2T4JXL3_9RHOB</name>
<dbReference type="Gene3D" id="3.90.550.10">
    <property type="entry name" value="Spore Coat Polysaccharide Biosynthesis Protein SpsA, Chain A"/>
    <property type="match status" value="1"/>
</dbReference>
<dbReference type="InterPro" id="IPR029044">
    <property type="entry name" value="Nucleotide-diphossugar_trans"/>
</dbReference>
<protein>
    <submittedName>
        <fullName evidence="4">Glycosyltransferase</fullName>
    </submittedName>
</protein>
<dbReference type="PANTHER" id="PTHR13778:SF47">
    <property type="entry name" value="LIPOPOLYSACCHARIDE 1,3-GALACTOSYLTRANSFERASE"/>
    <property type="match status" value="1"/>
</dbReference>
<dbReference type="EMBL" id="PZKG01000017">
    <property type="protein sequence ID" value="PTE22658.1"/>
    <property type="molecule type" value="Genomic_DNA"/>
</dbReference>
<evidence type="ECO:0000256" key="1">
    <source>
        <dbReference type="ARBA" id="ARBA00022676"/>
    </source>
</evidence>
<evidence type="ECO:0000256" key="3">
    <source>
        <dbReference type="ARBA" id="ARBA00022723"/>
    </source>
</evidence>
<reference evidence="4 5" key="1">
    <citation type="submission" date="2018-03" db="EMBL/GenBank/DDBJ databases">
        <title>Cereibacter changlensis.</title>
        <authorList>
            <person name="Meyer T.E."/>
            <person name="Miller S."/>
            <person name="Lodha T."/>
            <person name="Gandham S."/>
            <person name="Chintalapati S."/>
            <person name="Chintalapati V.R."/>
        </authorList>
    </citation>
    <scope>NUCLEOTIDE SEQUENCE [LARGE SCALE GENOMIC DNA]</scope>
    <source>
        <strain evidence="4 5">JA139</strain>
    </source>
</reference>
<keyword evidence="5" id="KW-1185">Reference proteome</keyword>
<dbReference type="GO" id="GO:0046872">
    <property type="term" value="F:metal ion binding"/>
    <property type="evidence" value="ECO:0007669"/>
    <property type="project" value="UniProtKB-KW"/>
</dbReference>
<organism evidence="4 5">
    <name type="scientific">Cereibacter changlensis JA139</name>
    <dbReference type="NCBI Taxonomy" id="1188249"/>
    <lineage>
        <taxon>Bacteria</taxon>
        <taxon>Pseudomonadati</taxon>
        <taxon>Pseudomonadota</taxon>
        <taxon>Alphaproteobacteria</taxon>
        <taxon>Rhodobacterales</taxon>
        <taxon>Paracoccaceae</taxon>
        <taxon>Cereibacter</taxon>
    </lineage>
</organism>
<dbReference type="Proteomes" id="UP000241010">
    <property type="component" value="Unassembled WGS sequence"/>
</dbReference>
<accession>A0A2T4JXL3</accession>
<proteinExistence type="predicted"/>
<dbReference type="RefSeq" id="WP_107662979.1">
    <property type="nucleotide sequence ID" value="NZ_PZKG01000017.1"/>
</dbReference>